<keyword evidence="1" id="KW-1133">Transmembrane helix</keyword>
<keyword evidence="1" id="KW-0812">Transmembrane</keyword>
<keyword evidence="1" id="KW-0472">Membrane</keyword>
<sequence length="97" mass="11375">MPLGGVFIKLIRKQWLLPIFAFILLQVVFILMEFTGWIPRLREIDGNLFGTITDTPLFKGWFNFYDTPFFNLFTVFFGVLVIINIIVSLLLKKIKVF</sequence>
<evidence type="ECO:0000313" key="2">
    <source>
        <dbReference type="EMBL" id="MBD8032446.1"/>
    </source>
</evidence>
<dbReference type="Proteomes" id="UP000600565">
    <property type="component" value="Unassembled WGS sequence"/>
</dbReference>
<dbReference type="EMBL" id="JACSPW010000003">
    <property type="protein sequence ID" value="MBD8032446.1"/>
    <property type="molecule type" value="Genomic_DNA"/>
</dbReference>
<keyword evidence="3" id="KW-1185">Reference proteome</keyword>
<feature type="transmembrane region" description="Helical" evidence="1">
    <location>
        <begin position="15"/>
        <end position="38"/>
    </location>
</feature>
<protein>
    <recommendedName>
        <fullName evidence="4">YfzA-like protein</fullName>
    </recommendedName>
</protein>
<gene>
    <name evidence="2" type="ORF">H9632_05145</name>
</gene>
<dbReference type="InterPro" id="IPR025627">
    <property type="entry name" value="YfzA"/>
</dbReference>
<feature type="transmembrane region" description="Helical" evidence="1">
    <location>
        <begin position="69"/>
        <end position="91"/>
    </location>
</feature>
<proteinExistence type="predicted"/>
<evidence type="ECO:0008006" key="4">
    <source>
        <dbReference type="Google" id="ProtNLM"/>
    </source>
</evidence>
<comment type="caution">
    <text evidence="2">The sequence shown here is derived from an EMBL/GenBank/DDBJ whole genome shotgun (WGS) entry which is preliminary data.</text>
</comment>
<evidence type="ECO:0000256" key="1">
    <source>
        <dbReference type="SAM" id="Phobius"/>
    </source>
</evidence>
<evidence type="ECO:0000313" key="3">
    <source>
        <dbReference type="Proteomes" id="UP000600565"/>
    </source>
</evidence>
<reference evidence="2 3" key="1">
    <citation type="submission" date="2020-08" db="EMBL/GenBank/DDBJ databases">
        <title>A Genomic Blueprint of the Chicken Gut Microbiome.</title>
        <authorList>
            <person name="Gilroy R."/>
            <person name="Ravi A."/>
            <person name="Getino M."/>
            <person name="Pursley I."/>
            <person name="Horton D.L."/>
            <person name="Alikhan N.-F."/>
            <person name="Baker D."/>
            <person name="Gharbi K."/>
            <person name="Hall N."/>
            <person name="Watson M."/>
            <person name="Adriaenssens E.M."/>
            <person name="Foster-Nyarko E."/>
            <person name="Jarju S."/>
            <person name="Secka A."/>
            <person name="Antonio M."/>
            <person name="Oren A."/>
            <person name="Chaudhuri R."/>
            <person name="La Ragione R.M."/>
            <person name="Hildebrand F."/>
            <person name="Pallen M.J."/>
        </authorList>
    </citation>
    <scope>NUCLEOTIDE SEQUENCE [LARGE SCALE GENOMIC DNA]</scope>
    <source>
        <strain evidence="2 3">Sa1YVA6</strain>
    </source>
</reference>
<dbReference type="Pfam" id="PF14118">
    <property type="entry name" value="YfzA"/>
    <property type="match status" value="1"/>
</dbReference>
<name>A0ABR8XKJ0_9BACL</name>
<accession>A0ABR8XKJ0</accession>
<organism evidence="2 3">
    <name type="scientific">Solibacillus merdavium</name>
    <dbReference type="NCBI Taxonomy" id="2762218"/>
    <lineage>
        <taxon>Bacteria</taxon>
        <taxon>Bacillati</taxon>
        <taxon>Bacillota</taxon>
        <taxon>Bacilli</taxon>
        <taxon>Bacillales</taxon>
        <taxon>Caryophanaceae</taxon>
        <taxon>Solibacillus</taxon>
    </lineage>
</organism>